<feature type="compositionally biased region" description="Low complexity" evidence="1">
    <location>
        <begin position="310"/>
        <end position="322"/>
    </location>
</feature>
<sequence length="429" mass="46574">MKWVDISQQNPGRSATACRLRYQNYTEKKEWAEDEKDMLARLYHRFMEDMWKRIADEMCRPWRSCERMHWQLGEEEMLRRANVQYRGGGPTPPGGHLDDLENDAASPPSTAGLTDDDQTASPSYQHSHTAQSPHQRAHHYHHHGPHPQHPQHSPYALSHSHHALSREPSREPSREQQQQQWPPPPLPSSMMPSSLPTRPTSATSTIASVGQPMSPQMPLPPGMQPQQHHPLRHHNPAAAAPPALTLHQPLPTGGYHHTPLLGTPRQTPTPLSSSASAGAGSAGGMRPVTPLTLAVAAGGGGSSSSDHLAQQQQGHQQQQQQQPNPSGTTPRTVPTVVHGGGHAGPGRLASPFHAGGGSSSSERPTTAGSMTDREGGDVVGGGGKGGSSRHRHHHNHHHHHHHHYPHQSAGFVADMDAVQVKKEARVGDD</sequence>
<feature type="compositionally biased region" description="Basic residues" evidence="1">
    <location>
        <begin position="387"/>
        <end position="405"/>
    </location>
</feature>
<feature type="compositionally biased region" description="Polar residues" evidence="1">
    <location>
        <begin position="359"/>
        <end position="369"/>
    </location>
</feature>
<organism evidence="3 4">
    <name type="scientific">Diplodia seriata</name>
    <dbReference type="NCBI Taxonomy" id="420778"/>
    <lineage>
        <taxon>Eukaryota</taxon>
        <taxon>Fungi</taxon>
        <taxon>Dikarya</taxon>
        <taxon>Ascomycota</taxon>
        <taxon>Pezizomycotina</taxon>
        <taxon>Dothideomycetes</taxon>
        <taxon>Dothideomycetes incertae sedis</taxon>
        <taxon>Botryosphaeriales</taxon>
        <taxon>Botryosphaeriaceae</taxon>
        <taxon>Diplodia</taxon>
    </lineage>
</organism>
<dbReference type="SUPFAM" id="SSF46689">
    <property type="entry name" value="Homeodomain-like"/>
    <property type="match status" value="1"/>
</dbReference>
<dbReference type="STRING" id="420778.A0A1S8BGZ0"/>
<dbReference type="Proteomes" id="UP000190776">
    <property type="component" value="Unassembled WGS sequence"/>
</dbReference>
<evidence type="ECO:0000256" key="1">
    <source>
        <dbReference type="SAM" id="MobiDB-lite"/>
    </source>
</evidence>
<dbReference type="PROSITE" id="PS51294">
    <property type="entry name" value="HTH_MYB"/>
    <property type="match status" value="1"/>
</dbReference>
<feature type="region of interest" description="Disordered" evidence="1">
    <location>
        <begin position="84"/>
        <end position="407"/>
    </location>
</feature>
<dbReference type="EMBL" id="MSZU01000079">
    <property type="protein sequence ID" value="OMP86716.1"/>
    <property type="molecule type" value="Genomic_DNA"/>
</dbReference>
<feature type="compositionally biased region" description="Basic and acidic residues" evidence="1">
    <location>
        <begin position="164"/>
        <end position="174"/>
    </location>
</feature>
<feature type="compositionally biased region" description="Low complexity" evidence="1">
    <location>
        <begin position="188"/>
        <end position="201"/>
    </location>
</feature>
<feature type="compositionally biased region" description="Low complexity" evidence="1">
    <location>
        <begin position="236"/>
        <end position="251"/>
    </location>
</feature>
<evidence type="ECO:0000313" key="4">
    <source>
        <dbReference type="Proteomes" id="UP000190776"/>
    </source>
</evidence>
<accession>A0A1S8BGZ0</accession>
<name>A0A1S8BGZ0_9PEZI</name>
<dbReference type="InterPro" id="IPR017930">
    <property type="entry name" value="Myb_dom"/>
</dbReference>
<dbReference type="CDD" id="cd00167">
    <property type="entry name" value="SANT"/>
    <property type="match status" value="1"/>
</dbReference>
<evidence type="ECO:0000259" key="2">
    <source>
        <dbReference type="PROSITE" id="PS51294"/>
    </source>
</evidence>
<reference evidence="3 4" key="1">
    <citation type="submission" date="2017-01" db="EMBL/GenBank/DDBJ databases">
        <title>Draft genome sequence of Diplodia seriata F98.1, a fungal species involved in grapevine trunk diseases.</title>
        <authorList>
            <person name="Robert-Siegwald G."/>
            <person name="Vallet J."/>
            <person name="Abou-Mansour E."/>
            <person name="Xu J."/>
            <person name="Rey P."/>
            <person name="Bertsch C."/>
            <person name="Rego C."/>
            <person name="Larignon P."/>
            <person name="Fontaine F."/>
            <person name="Lebrun M.-H."/>
        </authorList>
    </citation>
    <scope>NUCLEOTIDE SEQUENCE [LARGE SCALE GENOMIC DNA]</scope>
    <source>
        <strain evidence="3 4">F98.1</strain>
    </source>
</reference>
<feature type="compositionally biased region" description="Basic residues" evidence="1">
    <location>
        <begin position="135"/>
        <end position="146"/>
    </location>
</feature>
<dbReference type="OrthoDB" id="2350934at2759"/>
<evidence type="ECO:0000313" key="3">
    <source>
        <dbReference type="EMBL" id="OMP86716.1"/>
    </source>
</evidence>
<feature type="compositionally biased region" description="Polar residues" evidence="1">
    <location>
        <begin position="323"/>
        <end position="332"/>
    </location>
</feature>
<gene>
    <name evidence="3" type="ORF">BK809_0000120</name>
</gene>
<dbReference type="AlphaFoldDB" id="A0A1S8BGZ0"/>
<dbReference type="InterPro" id="IPR001005">
    <property type="entry name" value="SANT/Myb"/>
</dbReference>
<protein>
    <recommendedName>
        <fullName evidence="2">HTH myb-type domain-containing protein</fullName>
    </recommendedName>
</protein>
<proteinExistence type="predicted"/>
<feature type="compositionally biased region" description="Polar residues" evidence="1">
    <location>
        <begin position="119"/>
        <end position="130"/>
    </location>
</feature>
<dbReference type="InterPro" id="IPR009057">
    <property type="entry name" value="Homeodomain-like_sf"/>
</dbReference>
<comment type="caution">
    <text evidence="3">The sequence shown here is derived from an EMBL/GenBank/DDBJ whole genome shotgun (WGS) entry which is preliminary data.</text>
</comment>
<feature type="domain" description="HTH myb-type" evidence="2">
    <location>
        <begin position="1"/>
        <end position="30"/>
    </location>
</feature>
<feature type="compositionally biased region" description="Gly residues" evidence="1">
    <location>
        <begin position="377"/>
        <end position="386"/>
    </location>
</feature>